<keyword evidence="3" id="KW-1185">Reference proteome</keyword>
<dbReference type="Gene3D" id="3.40.640.10">
    <property type="entry name" value="Type I PLP-dependent aspartate aminotransferase-like (Major domain)"/>
    <property type="match status" value="1"/>
</dbReference>
<reference evidence="2 3" key="1">
    <citation type="journal article" date="2012" name="Eukaryot. Cell">
        <title>Draft genome sequence of Wickerhamomyces ciferrii NRRL Y-1031 F-60-10.</title>
        <authorList>
            <person name="Schneider J."/>
            <person name="Andrea H."/>
            <person name="Blom J."/>
            <person name="Jaenicke S."/>
            <person name="Ruckert C."/>
            <person name="Schorsch C."/>
            <person name="Szczepanowski R."/>
            <person name="Farwick M."/>
            <person name="Goesmann A."/>
            <person name="Puhler A."/>
            <person name="Schaffer S."/>
            <person name="Tauch A."/>
            <person name="Kohler T."/>
            <person name="Brinkrolf K."/>
        </authorList>
    </citation>
    <scope>NUCLEOTIDE SEQUENCE [LARGE SCALE GENOMIC DNA]</scope>
    <source>
        <strain evidence="3">ATCC 14091 / BCRC 22168 / CBS 111 / JCM 3599 / NBRC 0793 / NRRL Y-1031 F-60-10</strain>
    </source>
</reference>
<sequence length="427" mass="48142">MATINFAKGHPTNSLFPNKTIVEATSSLLLNDRDYDLDPANRHPLTYGADDGALWVREEVSNFVNRTIEPKFESKAEYFNLTGGSSYGLMNILAQSTLPHTGYTKQAFLITPTYFLVNDTFIDAGFSGKMTGIDEKNGSIDFEQFESKLKQFDDDIDHEKDLKIIINPDGSHNKKVYKFVIYCIPTFSNPGGETYDLDTRLKLLELARKYDILIITDDVYDLLDYEQPLDKLPKPLPRITHLDRETYTNEHGNTISNATFSKLIAPGLRFGYQESVNSKLVTQLSQGGANVSGGTPSQLNSMVVGTILKDGLIDDVVNNFRKTYSERAHLLGELIETHLPKDLKFVGLKGGYFTWVTFPSKYDVQKITEELKTKKNVIVANGKNFEVIGDERNWGSKGVRLSISYLTVDEIKEGIQRWGDLMKELYP</sequence>
<dbReference type="CDD" id="cd00609">
    <property type="entry name" value="AAT_like"/>
    <property type="match status" value="1"/>
</dbReference>
<dbReference type="GO" id="GO:0030170">
    <property type="term" value="F:pyridoxal phosphate binding"/>
    <property type="evidence" value="ECO:0007669"/>
    <property type="project" value="InterPro"/>
</dbReference>
<dbReference type="FunCoup" id="K0KJ92">
    <property type="interactions" value="76"/>
</dbReference>
<dbReference type="InterPro" id="IPR015422">
    <property type="entry name" value="PyrdxlP-dep_Trfase_small"/>
</dbReference>
<dbReference type="PANTHER" id="PTHR42858">
    <property type="entry name" value="AMINOTRANSFERASE"/>
    <property type="match status" value="1"/>
</dbReference>
<dbReference type="EMBL" id="CAIF01000025">
    <property type="protein sequence ID" value="CCH41559.1"/>
    <property type="molecule type" value="Genomic_DNA"/>
</dbReference>
<name>K0KJ92_WICCF</name>
<protein>
    <recommendedName>
        <fullName evidence="1">Aminotransferase class I/classII large domain-containing protein</fullName>
    </recommendedName>
</protein>
<dbReference type="Pfam" id="PF00155">
    <property type="entry name" value="Aminotran_1_2"/>
    <property type="match status" value="1"/>
</dbReference>
<accession>K0KJ92</accession>
<dbReference type="Gene3D" id="3.90.1150.10">
    <property type="entry name" value="Aspartate Aminotransferase, domain 1"/>
    <property type="match status" value="1"/>
</dbReference>
<evidence type="ECO:0000313" key="2">
    <source>
        <dbReference type="EMBL" id="CCH41559.1"/>
    </source>
</evidence>
<dbReference type="AlphaFoldDB" id="K0KJ92"/>
<dbReference type="InParanoid" id="K0KJ92"/>
<evidence type="ECO:0000259" key="1">
    <source>
        <dbReference type="Pfam" id="PF00155"/>
    </source>
</evidence>
<dbReference type="GO" id="GO:0047536">
    <property type="term" value="F:2-aminoadipate transaminase activity"/>
    <property type="evidence" value="ECO:0007669"/>
    <property type="project" value="TreeGrafter"/>
</dbReference>
<dbReference type="Proteomes" id="UP000009328">
    <property type="component" value="Unassembled WGS sequence"/>
</dbReference>
<comment type="caution">
    <text evidence="2">The sequence shown here is derived from an EMBL/GenBank/DDBJ whole genome shotgun (WGS) entry which is preliminary data.</text>
</comment>
<dbReference type="PANTHER" id="PTHR42858:SF1">
    <property type="entry name" value="LD15494P"/>
    <property type="match status" value="1"/>
</dbReference>
<evidence type="ECO:0000313" key="3">
    <source>
        <dbReference type="Proteomes" id="UP000009328"/>
    </source>
</evidence>
<gene>
    <name evidence="2" type="ORF">BN7_1100</name>
</gene>
<dbReference type="STRING" id="1206466.K0KJ92"/>
<dbReference type="InterPro" id="IPR015421">
    <property type="entry name" value="PyrdxlP-dep_Trfase_major"/>
</dbReference>
<dbReference type="InterPro" id="IPR004839">
    <property type="entry name" value="Aminotransferase_I/II_large"/>
</dbReference>
<dbReference type="FunFam" id="3.40.640.10:FF:000080">
    <property type="entry name" value="Aminotransferase, putative"/>
    <property type="match status" value="1"/>
</dbReference>
<dbReference type="eggNOG" id="KOG0634">
    <property type="taxonomic scope" value="Eukaryota"/>
</dbReference>
<dbReference type="HOGENOM" id="CLU_017584_0_6_1"/>
<proteinExistence type="predicted"/>
<dbReference type="SUPFAM" id="SSF53383">
    <property type="entry name" value="PLP-dependent transferases"/>
    <property type="match status" value="1"/>
</dbReference>
<dbReference type="InterPro" id="IPR015424">
    <property type="entry name" value="PyrdxlP-dep_Trfase"/>
</dbReference>
<organism evidence="2 3">
    <name type="scientific">Wickerhamomyces ciferrii (strain ATCC 14091 / BCRC 22168 / CBS 111 / JCM 3599 / NBRC 0793 / NRRL Y-1031 F-60-10)</name>
    <name type="common">Yeast</name>
    <name type="synonym">Pichia ciferrii</name>
    <dbReference type="NCBI Taxonomy" id="1206466"/>
    <lineage>
        <taxon>Eukaryota</taxon>
        <taxon>Fungi</taxon>
        <taxon>Dikarya</taxon>
        <taxon>Ascomycota</taxon>
        <taxon>Saccharomycotina</taxon>
        <taxon>Saccharomycetes</taxon>
        <taxon>Phaffomycetales</taxon>
        <taxon>Wickerhamomycetaceae</taxon>
        <taxon>Wickerhamomyces</taxon>
    </lineage>
</organism>
<feature type="domain" description="Aminotransferase class I/classII large" evidence="1">
    <location>
        <begin position="46"/>
        <end position="417"/>
    </location>
</feature>